<dbReference type="EMBL" id="JAQQKY010000010">
    <property type="protein sequence ID" value="MDC7692321.1"/>
    <property type="molecule type" value="Genomic_DNA"/>
</dbReference>
<gene>
    <name evidence="2" type="ORF">PQU93_16255</name>
</gene>
<feature type="region of interest" description="Disordered" evidence="1">
    <location>
        <begin position="1"/>
        <end position="25"/>
    </location>
</feature>
<sequence length="64" mass="6919">MTTVAFLPSGQAMQDGQSGRQSPLQGIGKISSVSRISLGRLKSTIRYLDIELDDALEISEPIEI</sequence>
<comment type="caution">
    <text evidence="2">The sequence shown here is derived from an EMBL/GenBank/DDBJ whole genome shotgun (WGS) entry which is preliminary data.</text>
</comment>
<accession>A0ABT5IA31</accession>
<name>A0ABT5IA31_VOGIN</name>
<proteinExistence type="predicted"/>
<reference evidence="2 3" key="1">
    <citation type="submission" date="2023-01" db="EMBL/GenBank/DDBJ databases">
        <title>Novel species of the genus Vogesella isolated from rivers.</title>
        <authorList>
            <person name="Lu H."/>
        </authorList>
    </citation>
    <scope>NUCLEOTIDE SEQUENCE [LARGE SCALE GENOMIC DNA]</scope>
    <source>
        <strain evidence="2 3">SH7W</strain>
    </source>
</reference>
<evidence type="ECO:0000313" key="2">
    <source>
        <dbReference type="EMBL" id="MDC7692321.1"/>
    </source>
</evidence>
<evidence type="ECO:0000256" key="1">
    <source>
        <dbReference type="SAM" id="MobiDB-lite"/>
    </source>
</evidence>
<evidence type="ECO:0000313" key="3">
    <source>
        <dbReference type="Proteomes" id="UP001221566"/>
    </source>
</evidence>
<organism evidence="2 3">
    <name type="scientific">Vogesella indigofera</name>
    <name type="common">Pseudomonas indigofera</name>
    <dbReference type="NCBI Taxonomy" id="45465"/>
    <lineage>
        <taxon>Bacteria</taxon>
        <taxon>Pseudomonadati</taxon>
        <taxon>Pseudomonadota</taxon>
        <taxon>Betaproteobacteria</taxon>
        <taxon>Neisseriales</taxon>
        <taxon>Chromobacteriaceae</taxon>
        <taxon>Vogesella</taxon>
    </lineage>
</organism>
<keyword evidence="3" id="KW-1185">Reference proteome</keyword>
<protein>
    <submittedName>
        <fullName evidence="2">Uncharacterized protein</fullName>
    </submittedName>
</protein>
<dbReference type="Proteomes" id="UP001221566">
    <property type="component" value="Unassembled WGS sequence"/>
</dbReference>
<dbReference type="RefSeq" id="WP_272803976.1">
    <property type="nucleotide sequence ID" value="NZ_JAQQKY010000010.1"/>
</dbReference>
<feature type="compositionally biased region" description="Polar residues" evidence="1">
    <location>
        <begin position="11"/>
        <end position="24"/>
    </location>
</feature>